<dbReference type="Proteomes" id="UP000800096">
    <property type="component" value="Unassembled WGS sequence"/>
</dbReference>
<evidence type="ECO:0000256" key="1">
    <source>
        <dbReference type="SAM" id="Phobius"/>
    </source>
</evidence>
<keyword evidence="3" id="KW-1185">Reference proteome</keyword>
<evidence type="ECO:0000313" key="2">
    <source>
        <dbReference type="EMBL" id="KAF1920264.1"/>
    </source>
</evidence>
<proteinExistence type="predicted"/>
<dbReference type="EMBL" id="ML979132">
    <property type="protein sequence ID" value="KAF1920264.1"/>
    <property type="molecule type" value="Genomic_DNA"/>
</dbReference>
<keyword evidence="1" id="KW-0812">Transmembrane</keyword>
<feature type="transmembrane region" description="Helical" evidence="1">
    <location>
        <begin position="34"/>
        <end position="56"/>
    </location>
</feature>
<keyword evidence="1" id="KW-0472">Membrane</keyword>
<name>A0A6A5R020_AMPQU</name>
<dbReference type="OrthoDB" id="10520018at2759"/>
<organism evidence="2 3">
    <name type="scientific">Ampelomyces quisqualis</name>
    <name type="common">Powdery mildew agent</name>
    <dbReference type="NCBI Taxonomy" id="50730"/>
    <lineage>
        <taxon>Eukaryota</taxon>
        <taxon>Fungi</taxon>
        <taxon>Dikarya</taxon>
        <taxon>Ascomycota</taxon>
        <taxon>Pezizomycotina</taxon>
        <taxon>Dothideomycetes</taxon>
        <taxon>Pleosporomycetidae</taxon>
        <taxon>Pleosporales</taxon>
        <taxon>Pleosporineae</taxon>
        <taxon>Phaeosphaeriaceae</taxon>
        <taxon>Ampelomyces</taxon>
    </lineage>
</organism>
<protein>
    <submittedName>
        <fullName evidence="2">Uncharacterized protein</fullName>
    </submittedName>
</protein>
<gene>
    <name evidence="2" type="ORF">BDU57DRAFT_8144</name>
</gene>
<dbReference type="AlphaFoldDB" id="A0A6A5R020"/>
<evidence type="ECO:0000313" key="3">
    <source>
        <dbReference type="Proteomes" id="UP000800096"/>
    </source>
</evidence>
<reference evidence="2" key="1">
    <citation type="journal article" date="2020" name="Stud. Mycol.">
        <title>101 Dothideomycetes genomes: a test case for predicting lifestyles and emergence of pathogens.</title>
        <authorList>
            <person name="Haridas S."/>
            <person name="Albert R."/>
            <person name="Binder M."/>
            <person name="Bloem J."/>
            <person name="Labutti K."/>
            <person name="Salamov A."/>
            <person name="Andreopoulos B."/>
            <person name="Baker S."/>
            <person name="Barry K."/>
            <person name="Bills G."/>
            <person name="Bluhm B."/>
            <person name="Cannon C."/>
            <person name="Castanera R."/>
            <person name="Culley D."/>
            <person name="Daum C."/>
            <person name="Ezra D."/>
            <person name="Gonzalez J."/>
            <person name="Henrissat B."/>
            <person name="Kuo A."/>
            <person name="Liang C."/>
            <person name="Lipzen A."/>
            <person name="Lutzoni F."/>
            <person name="Magnuson J."/>
            <person name="Mondo S."/>
            <person name="Nolan M."/>
            <person name="Ohm R."/>
            <person name="Pangilinan J."/>
            <person name="Park H.-J."/>
            <person name="Ramirez L."/>
            <person name="Alfaro M."/>
            <person name="Sun H."/>
            <person name="Tritt A."/>
            <person name="Yoshinaga Y."/>
            <person name="Zwiers L.-H."/>
            <person name="Turgeon B."/>
            <person name="Goodwin S."/>
            <person name="Spatafora J."/>
            <person name="Crous P."/>
            <person name="Grigoriev I."/>
        </authorList>
    </citation>
    <scope>NUCLEOTIDE SEQUENCE</scope>
    <source>
        <strain evidence="2">HMLAC05119</strain>
    </source>
</reference>
<sequence>MNKSSSDTACSTRAFCQKACLMNLLRTRSHAKDAVWGAIDLVSVSILRTTCIFLFFSTTKSDSFPWLCLLTTTSRVAALLGSSFFTAACERTGSAVYGMAKLFAGYARTWRS</sequence>
<accession>A0A6A5R020</accession>
<keyword evidence="1" id="KW-1133">Transmembrane helix</keyword>